<feature type="domain" description="HTH deoR-type" evidence="4">
    <location>
        <begin position="4"/>
        <end position="59"/>
    </location>
</feature>
<dbReference type="Pfam" id="PF13280">
    <property type="entry name" value="WYL"/>
    <property type="match status" value="1"/>
</dbReference>
<dbReference type="InterPro" id="IPR026881">
    <property type="entry name" value="WYL_dom"/>
</dbReference>
<dbReference type="PANTHER" id="PTHR34580:SF3">
    <property type="entry name" value="PROTEIN PAFB"/>
    <property type="match status" value="1"/>
</dbReference>
<evidence type="ECO:0000256" key="2">
    <source>
        <dbReference type="ARBA" id="ARBA00023125"/>
    </source>
</evidence>
<evidence type="ECO:0000313" key="5">
    <source>
        <dbReference type="EMBL" id="MBB4736212.1"/>
    </source>
</evidence>
<dbReference type="InterPro" id="IPR001034">
    <property type="entry name" value="DeoR_HTH"/>
</dbReference>
<dbReference type="PROSITE" id="PS51000">
    <property type="entry name" value="HTH_DEOR_2"/>
    <property type="match status" value="1"/>
</dbReference>
<dbReference type="AlphaFoldDB" id="A0A7W7GQ41"/>
<dbReference type="InterPro" id="IPR036390">
    <property type="entry name" value="WH_DNA-bd_sf"/>
</dbReference>
<keyword evidence="3" id="KW-0804">Transcription</keyword>
<evidence type="ECO:0000256" key="1">
    <source>
        <dbReference type="ARBA" id="ARBA00023015"/>
    </source>
</evidence>
<proteinExistence type="predicted"/>
<dbReference type="SUPFAM" id="SSF46785">
    <property type="entry name" value="Winged helix' DNA-binding domain"/>
    <property type="match status" value="1"/>
</dbReference>
<dbReference type="GO" id="GO:0003700">
    <property type="term" value="F:DNA-binding transcription factor activity"/>
    <property type="evidence" value="ECO:0007669"/>
    <property type="project" value="InterPro"/>
</dbReference>
<name>A0A7W7GQ41_9MICC</name>
<protein>
    <submittedName>
        <fullName evidence="5">Putative DNA-binding transcriptional regulator YafY</fullName>
    </submittedName>
</protein>
<dbReference type="EMBL" id="JACHNA010000001">
    <property type="protein sequence ID" value="MBB4736212.1"/>
    <property type="molecule type" value="Genomic_DNA"/>
</dbReference>
<evidence type="ECO:0000256" key="3">
    <source>
        <dbReference type="ARBA" id="ARBA00023163"/>
    </source>
</evidence>
<reference evidence="5 6" key="1">
    <citation type="submission" date="2020-08" db="EMBL/GenBank/DDBJ databases">
        <title>Sequencing the genomes of 1000 actinobacteria strains.</title>
        <authorList>
            <person name="Klenk H.-P."/>
        </authorList>
    </citation>
    <scope>NUCLEOTIDE SEQUENCE [LARGE SCALE GENOMIC DNA]</scope>
    <source>
        <strain evidence="5 6">DSM 23974</strain>
    </source>
</reference>
<organism evidence="5 6">
    <name type="scientific">Micrococcus cohnii</name>
    <dbReference type="NCBI Taxonomy" id="993416"/>
    <lineage>
        <taxon>Bacteria</taxon>
        <taxon>Bacillati</taxon>
        <taxon>Actinomycetota</taxon>
        <taxon>Actinomycetes</taxon>
        <taxon>Micrococcales</taxon>
        <taxon>Micrococcaceae</taxon>
        <taxon>Micrococcus</taxon>
    </lineage>
</organism>
<evidence type="ECO:0000259" key="4">
    <source>
        <dbReference type="PROSITE" id="PS51000"/>
    </source>
</evidence>
<keyword evidence="1" id="KW-0805">Transcription regulation</keyword>
<dbReference type="PROSITE" id="PS52050">
    <property type="entry name" value="WYL"/>
    <property type="match status" value="1"/>
</dbReference>
<dbReference type="GO" id="GO:0003677">
    <property type="term" value="F:DNA binding"/>
    <property type="evidence" value="ECO:0007669"/>
    <property type="project" value="UniProtKB-KW"/>
</dbReference>
<dbReference type="Gene3D" id="1.10.10.10">
    <property type="entry name" value="Winged helix-like DNA-binding domain superfamily/Winged helix DNA-binding domain"/>
    <property type="match status" value="1"/>
</dbReference>
<dbReference type="RefSeq" id="WP_102708821.1">
    <property type="nucleotide sequence ID" value="NZ_JACHNA010000001.1"/>
</dbReference>
<dbReference type="Pfam" id="PF08279">
    <property type="entry name" value="HTH_11"/>
    <property type="match status" value="1"/>
</dbReference>
<dbReference type="PROSITE" id="PS00894">
    <property type="entry name" value="HTH_DEOR_1"/>
    <property type="match status" value="1"/>
</dbReference>
<gene>
    <name evidence="5" type="ORF">HDA30_001720</name>
</gene>
<dbReference type="InterPro" id="IPR036388">
    <property type="entry name" value="WH-like_DNA-bd_sf"/>
</dbReference>
<comment type="caution">
    <text evidence="5">The sequence shown here is derived from an EMBL/GenBank/DDBJ whole genome shotgun (WGS) entry which is preliminary data.</text>
</comment>
<accession>A0A7W7GQ41</accession>
<keyword evidence="2 5" id="KW-0238">DNA-binding</keyword>
<dbReference type="Proteomes" id="UP000540191">
    <property type="component" value="Unassembled WGS sequence"/>
</dbReference>
<dbReference type="PANTHER" id="PTHR34580">
    <property type="match status" value="1"/>
</dbReference>
<keyword evidence="6" id="KW-1185">Reference proteome</keyword>
<dbReference type="InterPro" id="IPR018356">
    <property type="entry name" value="Tscrpt_reg_HTH_DeoR_CS"/>
</dbReference>
<dbReference type="InterPro" id="IPR051534">
    <property type="entry name" value="CBASS_pafABC_assoc_protein"/>
</dbReference>
<dbReference type="InterPro" id="IPR013196">
    <property type="entry name" value="HTH_11"/>
</dbReference>
<sequence length="237" mass="26354">MDSPSARSLRLLALLQTGHRWTVADLSRRLEVAPRTVRRDVARLRMLGYDIQSHPGPGGAYVLAPSIKIPPLLLDADEVCALVTGLLILEAGLADDSATTVRAKLERLLPPSLRQRAVAAAAATQVLTATHAVDWPALGMIADTIAVGQHLGFAYTDQHGHASNRIVQPYRKVLRHGIWYLVAYDTQREDWRLFRIDRVHEPEPRTPAPGYEAHPFPDESIHRWLITDFGRAAQHVN</sequence>
<evidence type="ECO:0000313" key="6">
    <source>
        <dbReference type="Proteomes" id="UP000540191"/>
    </source>
</evidence>